<protein>
    <submittedName>
        <fullName evidence="1">Uncharacterized protein</fullName>
    </submittedName>
</protein>
<dbReference type="HOGENOM" id="CLU_2879576_0_0_6"/>
<evidence type="ECO:0000313" key="1">
    <source>
        <dbReference type="EMBL" id="AJQ93466.1"/>
    </source>
</evidence>
<keyword evidence="2" id="KW-1185">Reference proteome</keyword>
<gene>
    <name evidence="1" type="ORF">YC6258_01418</name>
</gene>
<organism evidence="1 2">
    <name type="scientific">Gynuella sunshinyii YC6258</name>
    <dbReference type="NCBI Taxonomy" id="1445510"/>
    <lineage>
        <taxon>Bacteria</taxon>
        <taxon>Pseudomonadati</taxon>
        <taxon>Pseudomonadota</taxon>
        <taxon>Gammaproteobacteria</taxon>
        <taxon>Oceanospirillales</taxon>
        <taxon>Saccharospirillaceae</taxon>
        <taxon>Gynuella</taxon>
    </lineage>
</organism>
<dbReference type="EMBL" id="CP007142">
    <property type="protein sequence ID" value="AJQ93466.1"/>
    <property type="molecule type" value="Genomic_DNA"/>
</dbReference>
<evidence type="ECO:0000313" key="2">
    <source>
        <dbReference type="Proteomes" id="UP000032266"/>
    </source>
</evidence>
<dbReference type="Proteomes" id="UP000032266">
    <property type="component" value="Chromosome"/>
</dbReference>
<dbReference type="KEGG" id="gsn:YC6258_01418"/>
<dbReference type="STRING" id="1445510.YC6258_01418"/>
<dbReference type="AlphaFoldDB" id="A0A0C5VGW6"/>
<proteinExistence type="predicted"/>
<name>A0A0C5VGW6_9GAMM</name>
<sequence length="63" mass="7254">MILSAGADGPDTGLGLGLEEVNDYLTDYIHAWLTCDQLRTQANRMQYFCDQAYRKNEICRTFF</sequence>
<accession>A0A0C5VGW6</accession>
<reference evidence="1 2" key="1">
    <citation type="submission" date="2014-01" db="EMBL/GenBank/DDBJ databases">
        <title>Full genme sequencing of cellulolytic bacterium Gynuella sunshinyii YC6258T gen. nov., sp. nov.</title>
        <authorList>
            <person name="Khan H."/>
            <person name="Chung E.J."/>
            <person name="Chung Y.R."/>
        </authorList>
    </citation>
    <scope>NUCLEOTIDE SEQUENCE [LARGE SCALE GENOMIC DNA]</scope>
    <source>
        <strain evidence="1 2">YC6258</strain>
    </source>
</reference>